<keyword evidence="1" id="KW-0732">Signal</keyword>
<evidence type="ECO:0000256" key="1">
    <source>
        <dbReference type="SAM" id="SignalP"/>
    </source>
</evidence>
<evidence type="ECO:0000313" key="2">
    <source>
        <dbReference type="EMBL" id="QRN52924.1"/>
    </source>
</evidence>
<accession>A0ABX7GR60</accession>
<feature type="chain" id="PRO_5046012532" evidence="1">
    <location>
        <begin position="23"/>
        <end position="199"/>
    </location>
</feature>
<organism evidence="2 3">
    <name type="scientific">Dyella caseinilytica</name>
    <dbReference type="NCBI Taxonomy" id="1849581"/>
    <lineage>
        <taxon>Bacteria</taxon>
        <taxon>Pseudomonadati</taxon>
        <taxon>Pseudomonadota</taxon>
        <taxon>Gammaproteobacteria</taxon>
        <taxon>Lysobacterales</taxon>
        <taxon>Rhodanobacteraceae</taxon>
        <taxon>Dyella</taxon>
    </lineage>
</organism>
<feature type="signal peptide" evidence="1">
    <location>
        <begin position="1"/>
        <end position="22"/>
    </location>
</feature>
<sequence>MMRRVGLALLLAAAAATTHAEAAGAPGVVVYGKPDGNVPGWAITTDLLPGWTKDCCTYAAAIGVNLVLYQGEWTGKPDRVMVLNVWPVKLPTLDAELQDDRKHYVQLDPNGKVEAFPVANPPSIACQGVMYHGSDHVDDVVVFCDPGKATGIHYSWSMTVGAADPLRQSSIDAFKQVVEHSGYMHYVPTPASKDKAVAH</sequence>
<evidence type="ECO:0000313" key="3">
    <source>
        <dbReference type="Proteomes" id="UP000663181"/>
    </source>
</evidence>
<name>A0ABX7GR60_9GAMM</name>
<protein>
    <submittedName>
        <fullName evidence="2">Uncharacterized protein</fullName>
    </submittedName>
</protein>
<dbReference type="Proteomes" id="UP000663181">
    <property type="component" value="Chromosome"/>
</dbReference>
<dbReference type="EMBL" id="CP064030">
    <property type="protein sequence ID" value="QRN52924.1"/>
    <property type="molecule type" value="Genomic_DNA"/>
</dbReference>
<proteinExistence type="predicted"/>
<reference evidence="2 3" key="1">
    <citation type="submission" date="2020-10" db="EMBL/GenBank/DDBJ databases">
        <title>Phylogeny of dyella-like bacteria.</title>
        <authorList>
            <person name="Fu J."/>
        </authorList>
    </citation>
    <scope>NUCLEOTIDE SEQUENCE [LARGE SCALE GENOMIC DNA]</scope>
    <source>
        <strain evidence="2 3">DHOB09</strain>
    </source>
</reference>
<gene>
    <name evidence="2" type="ORF">ISN74_15950</name>
</gene>
<keyword evidence="3" id="KW-1185">Reference proteome</keyword>